<dbReference type="EMBL" id="QUWK01000025">
    <property type="protein sequence ID" value="RFU93663.1"/>
    <property type="molecule type" value="Genomic_DNA"/>
</dbReference>
<comment type="caution">
    <text evidence="1">The sequence shown here is derived from an EMBL/GenBank/DDBJ whole genome shotgun (WGS) entry which is preliminary data.</text>
</comment>
<dbReference type="Proteomes" id="UP000264002">
    <property type="component" value="Unassembled WGS sequence"/>
</dbReference>
<name>A0A372MDX7_9SPIR</name>
<proteinExistence type="predicted"/>
<dbReference type="AlphaFoldDB" id="A0A372MDX7"/>
<evidence type="ECO:0000313" key="1">
    <source>
        <dbReference type="EMBL" id="RFU93663.1"/>
    </source>
</evidence>
<organism evidence="1 2">
    <name type="scientific">Sphaerochaeta halotolerans</name>
    <dbReference type="NCBI Taxonomy" id="2293840"/>
    <lineage>
        <taxon>Bacteria</taxon>
        <taxon>Pseudomonadati</taxon>
        <taxon>Spirochaetota</taxon>
        <taxon>Spirochaetia</taxon>
        <taxon>Spirochaetales</taxon>
        <taxon>Sphaerochaetaceae</taxon>
        <taxon>Sphaerochaeta</taxon>
    </lineage>
</organism>
<sequence>MLKLKEYDDKLGDTHPNKVGIGGHMEVCILKENSLHIERQDIFPDSASVYQRILAGCSK</sequence>
<reference evidence="2" key="1">
    <citation type="submission" date="2018-08" db="EMBL/GenBank/DDBJ databases">
        <authorList>
            <person name="Grouzdev D.S."/>
            <person name="Krutkina M.S."/>
        </authorList>
    </citation>
    <scope>NUCLEOTIDE SEQUENCE [LARGE SCALE GENOMIC DNA]</scope>
    <source>
        <strain evidence="2">4-11</strain>
    </source>
</reference>
<reference evidence="1 2" key="2">
    <citation type="submission" date="2018-09" db="EMBL/GenBank/DDBJ databases">
        <title>Genome of Sphaerochaeta halotolerans strain 4-11.</title>
        <authorList>
            <person name="Nazina T.N."/>
            <person name="Sokolova D.S."/>
        </authorList>
    </citation>
    <scope>NUCLEOTIDE SEQUENCE [LARGE SCALE GENOMIC DNA]</scope>
    <source>
        <strain evidence="1 2">4-11</strain>
    </source>
</reference>
<accession>A0A372MDX7</accession>
<evidence type="ECO:0000313" key="2">
    <source>
        <dbReference type="Proteomes" id="UP000264002"/>
    </source>
</evidence>
<protein>
    <submittedName>
        <fullName evidence="1">Uncharacterized protein</fullName>
    </submittedName>
</protein>
<gene>
    <name evidence="1" type="ORF">DYP60_13630</name>
</gene>
<keyword evidence="2" id="KW-1185">Reference proteome</keyword>